<dbReference type="Gene3D" id="1.10.260.40">
    <property type="entry name" value="lambda repressor-like DNA-binding domains"/>
    <property type="match status" value="1"/>
</dbReference>
<feature type="domain" description="HTH cro/C1-type" evidence="2">
    <location>
        <begin position="45"/>
        <end position="99"/>
    </location>
</feature>
<accession>A0A1G2HEK6</accession>
<organism evidence="3 4">
    <name type="scientific">Candidatus Spechtbacteria bacterium RIFCSPLOWO2_01_FULL_43_12</name>
    <dbReference type="NCBI Taxonomy" id="1802162"/>
    <lineage>
        <taxon>Bacteria</taxon>
        <taxon>Candidatus Spechtiibacteriota</taxon>
    </lineage>
</organism>
<keyword evidence="1" id="KW-0175">Coiled coil</keyword>
<comment type="caution">
    <text evidence="3">The sequence shown here is derived from an EMBL/GenBank/DDBJ whole genome shotgun (WGS) entry which is preliminary data.</text>
</comment>
<evidence type="ECO:0000256" key="1">
    <source>
        <dbReference type="SAM" id="Coils"/>
    </source>
</evidence>
<protein>
    <recommendedName>
        <fullName evidence="2">HTH cro/C1-type domain-containing protein</fullName>
    </recommendedName>
</protein>
<reference evidence="3 4" key="1">
    <citation type="journal article" date="2016" name="Nat. Commun.">
        <title>Thousands of microbial genomes shed light on interconnected biogeochemical processes in an aquifer system.</title>
        <authorList>
            <person name="Anantharaman K."/>
            <person name="Brown C.T."/>
            <person name="Hug L.A."/>
            <person name="Sharon I."/>
            <person name="Castelle C.J."/>
            <person name="Probst A.J."/>
            <person name="Thomas B.C."/>
            <person name="Singh A."/>
            <person name="Wilkins M.J."/>
            <person name="Karaoz U."/>
            <person name="Brodie E.L."/>
            <person name="Williams K.H."/>
            <person name="Hubbard S.S."/>
            <person name="Banfield J.F."/>
        </authorList>
    </citation>
    <scope>NUCLEOTIDE SEQUENCE [LARGE SCALE GENOMIC DNA]</scope>
</reference>
<feature type="coiled-coil region" evidence="1">
    <location>
        <begin position="38"/>
        <end position="65"/>
    </location>
</feature>
<dbReference type="InterPro" id="IPR001387">
    <property type="entry name" value="Cro/C1-type_HTH"/>
</dbReference>
<dbReference type="SUPFAM" id="SSF47413">
    <property type="entry name" value="lambda repressor-like DNA-binding domains"/>
    <property type="match status" value="1"/>
</dbReference>
<sequence length="101" mass="11984">MNLKINQAVKRGELVDYADLFTSYSQKRQKEILKRAKYLKAAVELKKLRKQLKISQQELAHKMKVKREFITRIESGEQNITIETLNRIAKATSKEFEFHFK</sequence>
<evidence type="ECO:0000313" key="4">
    <source>
        <dbReference type="Proteomes" id="UP000178835"/>
    </source>
</evidence>
<dbReference type="GO" id="GO:0003677">
    <property type="term" value="F:DNA binding"/>
    <property type="evidence" value="ECO:0007669"/>
    <property type="project" value="InterPro"/>
</dbReference>
<dbReference type="EMBL" id="MHOH01000010">
    <property type="protein sequence ID" value="OGZ60916.1"/>
    <property type="molecule type" value="Genomic_DNA"/>
</dbReference>
<dbReference type="Pfam" id="PF01381">
    <property type="entry name" value="HTH_3"/>
    <property type="match status" value="1"/>
</dbReference>
<dbReference type="SMART" id="SM00530">
    <property type="entry name" value="HTH_XRE"/>
    <property type="match status" value="1"/>
</dbReference>
<dbReference type="PROSITE" id="PS50943">
    <property type="entry name" value="HTH_CROC1"/>
    <property type="match status" value="1"/>
</dbReference>
<evidence type="ECO:0000313" key="3">
    <source>
        <dbReference type="EMBL" id="OGZ60916.1"/>
    </source>
</evidence>
<dbReference type="InterPro" id="IPR010982">
    <property type="entry name" value="Lambda_DNA-bd_dom_sf"/>
</dbReference>
<gene>
    <name evidence="3" type="ORF">A2919_00085</name>
</gene>
<proteinExistence type="predicted"/>
<evidence type="ECO:0000259" key="2">
    <source>
        <dbReference type="PROSITE" id="PS50943"/>
    </source>
</evidence>
<name>A0A1G2HEK6_9BACT</name>
<dbReference type="AlphaFoldDB" id="A0A1G2HEK6"/>
<dbReference type="Proteomes" id="UP000178835">
    <property type="component" value="Unassembled WGS sequence"/>
</dbReference>
<dbReference type="CDD" id="cd00093">
    <property type="entry name" value="HTH_XRE"/>
    <property type="match status" value="1"/>
</dbReference>